<comment type="caution">
    <text evidence="1">The sequence shown here is derived from an EMBL/GenBank/DDBJ whole genome shotgun (WGS) entry which is preliminary data.</text>
</comment>
<name>A0A8J6J586_9FIRM</name>
<evidence type="ECO:0000313" key="2">
    <source>
        <dbReference type="Proteomes" id="UP000602260"/>
    </source>
</evidence>
<dbReference type="EMBL" id="JACOPN010000004">
    <property type="protein sequence ID" value="MBC5717147.1"/>
    <property type="molecule type" value="Genomic_DNA"/>
</dbReference>
<sequence length="89" mass="10071">MTQVNIASRKWRDAQGRERRFHYGLLIREVAAEPFFCEDYGVRVWEDGGEDASVPGITVSAQRVDELLSLLVEHRVSPTALADVVADWL</sequence>
<dbReference type="Proteomes" id="UP000602260">
    <property type="component" value="Unassembled WGS sequence"/>
</dbReference>
<evidence type="ECO:0000313" key="1">
    <source>
        <dbReference type="EMBL" id="MBC5717147.1"/>
    </source>
</evidence>
<gene>
    <name evidence="1" type="ORF">H8S55_07420</name>
</gene>
<proteinExistence type="predicted"/>
<organism evidence="1 2">
    <name type="scientific">Flintibacter faecis</name>
    <dbReference type="NCBI Taxonomy" id="2763047"/>
    <lineage>
        <taxon>Bacteria</taxon>
        <taxon>Bacillati</taxon>
        <taxon>Bacillota</taxon>
        <taxon>Clostridia</taxon>
        <taxon>Eubacteriales</taxon>
        <taxon>Flintibacter</taxon>
    </lineage>
</organism>
<dbReference type="Pfam" id="PF20124">
    <property type="entry name" value="DUF6514"/>
    <property type="match status" value="1"/>
</dbReference>
<protein>
    <submittedName>
        <fullName evidence="1">Uncharacterized protein</fullName>
    </submittedName>
</protein>
<dbReference type="AlphaFoldDB" id="A0A8J6J586"/>
<dbReference type="RefSeq" id="WP_186878441.1">
    <property type="nucleotide sequence ID" value="NZ_JACOPN010000004.1"/>
</dbReference>
<dbReference type="InterPro" id="IPR017016">
    <property type="entry name" value="UCP033595"/>
</dbReference>
<accession>A0A8J6J586</accession>
<reference evidence="1" key="1">
    <citation type="submission" date="2020-08" db="EMBL/GenBank/DDBJ databases">
        <title>Genome public.</title>
        <authorList>
            <person name="Liu C."/>
            <person name="Sun Q."/>
        </authorList>
    </citation>
    <scope>NUCLEOTIDE SEQUENCE</scope>
    <source>
        <strain evidence="1">BX5</strain>
    </source>
</reference>
<keyword evidence="2" id="KW-1185">Reference proteome</keyword>